<keyword evidence="6 8" id="KW-0472">Membrane</keyword>
<feature type="transmembrane region" description="Helical" evidence="8">
    <location>
        <begin position="248"/>
        <end position="273"/>
    </location>
</feature>
<feature type="transmembrane region" description="Helical" evidence="8">
    <location>
        <begin position="349"/>
        <end position="369"/>
    </location>
</feature>
<evidence type="ECO:0000256" key="6">
    <source>
        <dbReference type="ARBA" id="ARBA00023136"/>
    </source>
</evidence>
<dbReference type="InterPro" id="IPR003918">
    <property type="entry name" value="NADH_UbQ_OxRdtase"/>
</dbReference>
<keyword evidence="3" id="KW-1003">Cell membrane</keyword>
<feature type="transmembrane region" description="Helical" evidence="8">
    <location>
        <begin position="211"/>
        <end position="236"/>
    </location>
</feature>
<comment type="similarity">
    <text evidence="2">Belongs to the CPA3 antiporters (TC 2.A.63) subunit D family.</text>
</comment>
<reference evidence="10 11" key="2">
    <citation type="submission" date="2016-02" db="EMBL/GenBank/DDBJ databases">
        <authorList>
            <person name="Wen L."/>
            <person name="He K."/>
            <person name="Yang H."/>
        </authorList>
    </citation>
    <scope>NUCLEOTIDE SEQUENCE [LARGE SCALE GENOMIC DNA]</scope>
    <source>
        <strain evidence="10 11">AGD 8-3</strain>
    </source>
</reference>
<comment type="subcellular location">
    <subcellularLocation>
        <location evidence="1">Cell membrane</location>
        <topology evidence="1">Multi-pass membrane protein</topology>
    </subcellularLocation>
    <subcellularLocation>
        <location evidence="7">Membrane</location>
        <topology evidence="7">Multi-pass membrane protein</topology>
    </subcellularLocation>
</comment>
<feature type="transmembrane region" description="Helical" evidence="8">
    <location>
        <begin position="169"/>
        <end position="191"/>
    </location>
</feature>
<evidence type="ECO:0000256" key="5">
    <source>
        <dbReference type="ARBA" id="ARBA00022989"/>
    </source>
</evidence>
<evidence type="ECO:0000259" key="9">
    <source>
        <dbReference type="Pfam" id="PF00361"/>
    </source>
</evidence>
<dbReference type="PANTHER" id="PTHR42703:SF1">
    <property type="entry name" value="NA(+)_H(+) ANTIPORTER SUBUNIT D1"/>
    <property type="match status" value="1"/>
</dbReference>
<dbReference type="AlphaFoldDB" id="A0A120JW61"/>
<feature type="transmembrane region" description="Helical" evidence="8">
    <location>
        <begin position="381"/>
        <end position="402"/>
    </location>
</feature>
<dbReference type="InterPro" id="IPR001750">
    <property type="entry name" value="ND/Mrp_TM"/>
</dbReference>
<dbReference type="STRING" id="507626.LOKO_02237"/>
<keyword evidence="4 7" id="KW-0812">Transmembrane</keyword>
<gene>
    <name evidence="10" type="primary">mrpD_3</name>
    <name evidence="10" type="ORF">LOKO_02237</name>
</gene>
<feature type="transmembrane region" description="Helical" evidence="8">
    <location>
        <begin position="6"/>
        <end position="25"/>
    </location>
</feature>
<feature type="transmembrane region" description="Helical" evidence="8">
    <location>
        <begin position="139"/>
        <end position="157"/>
    </location>
</feature>
<feature type="domain" description="NADH:quinone oxidoreductase/Mrp antiporter transmembrane" evidence="9">
    <location>
        <begin position="135"/>
        <end position="428"/>
    </location>
</feature>
<feature type="transmembrane region" description="Helical" evidence="8">
    <location>
        <begin position="319"/>
        <end position="343"/>
    </location>
</feature>
<evidence type="ECO:0000313" key="10">
    <source>
        <dbReference type="EMBL" id="AMD01297.1"/>
    </source>
</evidence>
<protein>
    <submittedName>
        <fullName evidence="10">Na(+)/H(+) antiporter subunit D</fullName>
    </submittedName>
</protein>
<feature type="transmembrane region" description="Helical" evidence="8">
    <location>
        <begin position="32"/>
        <end position="53"/>
    </location>
</feature>
<proteinExistence type="inferred from homology"/>
<name>A0A120JW61_9GAMM</name>
<evidence type="ECO:0000256" key="1">
    <source>
        <dbReference type="ARBA" id="ARBA00004651"/>
    </source>
</evidence>
<evidence type="ECO:0000256" key="4">
    <source>
        <dbReference type="ARBA" id="ARBA00022692"/>
    </source>
</evidence>
<organism evidence="10 11">
    <name type="scientific">Halomonas chromatireducens</name>
    <dbReference type="NCBI Taxonomy" id="507626"/>
    <lineage>
        <taxon>Bacteria</taxon>
        <taxon>Pseudomonadati</taxon>
        <taxon>Pseudomonadota</taxon>
        <taxon>Gammaproteobacteria</taxon>
        <taxon>Oceanospirillales</taxon>
        <taxon>Halomonadaceae</taxon>
        <taxon>Halomonas</taxon>
    </lineage>
</organism>
<dbReference type="PANTHER" id="PTHR42703">
    <property type="entry name" value="NADH DEHYDROGENASE"/>
    <property type="match status" value="1"/>
</dbReference>
<reference evidence="10 11" key="1">
    <citation type="journal article" date="2016" name="Genome Announc.">
        <title>Draft Genome Sequence of 'Halomonas chromatireducens' Strain AGD 8-3, a Haloalkaliphilic Chromate- and Selenite-Reducing Gammaproteobacterium.</title>
        <authorList>
            <person name="Sharko F.S."/>
            <person name="Shapovalova A.A."/>
            <person name="Tsygankova S.V."/>
            <person name="Komova A.V."/>
            <person name="Boulygina E.S."/>
            <person name="Teslyuk A.B."/>
            <person name="Gotovtsev P.M."/>
            <person name="Namsaraev Z.B."/>
            <person name="Khijniak T.V."/>
            <person name="Nedoluzhko A.V."/>
            <person name="Vasilov R.G."/>
        </authorList>
    </citation>
    <scope>NUCLEOTIDE SEQUENCE [LARGE SCALE GENOMIC DNA]</scope>
    <source>
        <strain evidence="10 11">AGD 8-3</strain>
    </source>
</reference>
<feature type="transmembrane region" description="Helical" evidence="8">
    <location>
        <begin position="455"/>
        <end position="474"/>
    </location>
</feature>
<dbReference type="GO" id="GO:0042773">
    <property type="term" value="P:ATP synthesis coupled electron transport"/>
    <property type="evidence" value="ECO:0007669"/>
    <property type="project" value="InterPro"/>
</dbReference>
<evidence type="ECO:0000256" key="3">
    <source>
        <dbReference type="ARBA" id="ARBA00022475"/>
    </source>
</evidence>
<dbReference type="GO" id="GO:0008137">
    <property type="term" value="F:NADH dehydrogenase (ubiquinone) activity"/>
    <property type="evidence" value="ECO:0007669"/>
    <property type="project" value="InterPro"/>
</dbReference>
<dbReference type="GO" id="GO:0005886">
    <property type="term" value="C:plasma membrane"/>
    <property type="evidence" value="ECO:0007669"/>
    <property type="project" value="UniProtKB-SubCell"/>
</dbReference>
<dbReference type="Pfam" id="PF00361">
    <property type="entry name" value="Proton_antipo_M"/>
    <property type="match status" value="1"/>
</dbReference>
<evidence type="ECO:0000256" key="8">
    <source>
        <dbReference type="SAM" id="Phobius"/>
    </source>
</evidence>
<feature type="transmembrane region" description="Helical" evidence="8">
    <location>
        <begin position="414"/>
        <end position="434"/>
    </location>
</feature>
<evidence type="ECO:0000256" key="2">
    <source>
        <dbReference type="ARBA" id="ARBA00005346"/>
    </source>
</evidence>
<evidence type="ECO:0000313" key="11">
    <source>
        <dbReference type="Proteomes" id="UP000063387"/>
    </source>
</evidence>
<evidence type="ECO:0000256" key="7">
    <source>
        <dbReference type="RuleBase" id="RU000320"/>
    </source>
</evidence>
<feature type="transmembrane region" description="Helical" evidence="8">
    <location>
        <begin position="114"/>
        <end position="133"/>
    </location>
</feature>
<dbReference type="PRINTS" id="PR01437">
    <property type="entry name" value="NUOXDRDTASE4"/>
</dbReference>
<keyword evidence="11" id="KW-1185">Reference proteome</keyword>
<dbReference type="Proteomes" id="UP000063387">
    <property type="component" value="Chromosome"/>
</dbReference>
<accession>A0A120JW61</accession>
<dbReference type="PATRIC" id="fig|507626.3.peg.2225"/>
<dbReference type="EMBL" id="CP014226">
    <property type="protein sequence ID" value="AMD01297.1"/>
    <property type="molecule type" value="Genomic_DNA"/>
</dbReference>
<dbReference type="KEGG" id="hco:LOKO_02237"/>
<dbReference type="OrthoDB" id="9768329at2"/>
<feature type="transmembrane region" description="Helical" evidence="8">
    <location>
        <begin position="285"/>
        <end position="307"/>
    </location>
</feature>
<dbReference type="InterPro" id="IPR050586">
    <property type="entry name" value="CPA3_Na-H_Antiporter_D"/>
</dbReference>
<feature type="transmembrane region" description="Helical" evidence="8">
    <location>
        <begin position="80"/>
        <end position="102"/>
    </location>
</feature>
<sequence>MGLVQLHLPALQVIVPMLVAPLVMLMARSPRAAWATATLTSWLTLTITLLLLIRVQAEGVVTYHMGGWLPPVGIEYRVDAVNILVLLVISFISAVVMPFARLSVANEVREDKHCFFYAAFLLANCGLLGITITGDAFNIFVFFEIAALASYSLIATGRERRAVMASYQYLMMGTIGTTFLLIGIGFLYIMTGTLNLVDLSVRLPEVNDTRTVRAALAFIVVGISLKLALFPLHLWLPNAYAFAPSMVTVFLSATATKVAIYVLMRFIFGVFGYELSFNELEMNLLLMPLAMLGILIPSIVAIFHTNIKRMFAYSSVAQVGYIILGISFASTLGLMASVLHLFNHAITKAALFMALGCIAYRLGGVSLVHMTGAGQRMPWTMTAFVIAGLSLIGVPLTAGFVTKWHLILAALDGGLWPIAVFLLGTSVLALLYVWRVVEVAFFRAPLRRIQVREAPLSLLLPTWFLTLACLYFGIETSLPVGLAERAAETLMGGYR</sequence>
<dbReference type="RefSeq" id="WP_066448951.1">
    <property type="nucleotide sequence ID" value="NZ_CP014226.1"/>
</dbReference>
<keyword evidence="5 8" id="KW-1133">Transmembrane helix</keyword>